<name>A0A8N4F893_ELAGV</name>
<organism evidence="1 2">
    <name type="scientific">Elaeis guineensis var. tenera</name>
    <name type="common">Oil palm</name>
    <dbReference type="NCBI Taxonomy" id="51953"/>
    <lineage>
        <taxon>Eukaryota</taxon>
        <taxon>Viridiplantae</taxon>
        <taxon>Streptophyta</taxon>
        <taxon>Embryophyta</taxon>
        <taxon>Tracheophyta</taxon>
        <taxon>Spermatophyta</taxon>
        <taxon>Magnoliopsida</taxon>
        <taxon>Liliopsida</taxon>
        <taxon>Arecaceae</taxon>
        <taxon>Arecoideae</taxon>
        <taxon>Cocoseae</taxon>
        <taxon>Elaeidinae</taxon>
        <taxon>Elaeis</taxon>
    </lineage>
</organism>
<keyword evidence="1" id="KW-1185">Reference proteome</keyword>
<accession>A0A8N4F893</accession>
<proteinExistence type="predicted"/>
<dbReference type="KEGG" id="egu:105053255"/>
<dbReference type="RefSeq" id="XP_029122974.1">
    <property type="nucleotide sequence ID" value="XM_029267141.1"/>
</dbReference>
<dbReference type="AlphaFoldDB" id="A0A8N4F893"/>
<dbReference type="OrthoDB" id="782148at2759"/>
<protein>
    <submittedName>
        <fullName evidence="2">Protein NDH-DEPENDENT CYCLIC ELECTRON FLOW 5-like</fullName>
    </submittedName>
</protein>
<reference evidence="2" key="1">
    <citation type="submission" date="2025-08" db="UniProtKB">
        <authorList>
            <consortium name="RefSeq"/>
        </authorList>
    </citation>
    <scope>IDENTIFICATION</scope>
</reference>
<evidence type="ECO:0000313" key="2">
    <source>
        <dbReference type="RefSeq" id="XP_029122974.1"/>
    </source>
</evidence>
<dbReference type="Proteomes" id="UP000504607">
    <property type="component" value="Chromosome 10"/>
</dbReference>
<evidence type="ECO:0000313" key="1">
    <source>
        <dbReference type="Proteomes" id="UP000504607"/>
    </source>
</evidence>
<gene>
    <name evidence="2" type="primary">LOC105053255</name>
</gene>
<sequence>MDILFNPHYHRHKRIHSLLALASKPSQVNVDYLEKEFRGHGVSFESNGDNCVINMAMDNGSVANVVLPNGLITSYKPLMWHGAAMEVLQTAVSKGKNGEAVIQEGASADIKLVNDGGIPWSPSTRSLQNVKRKSEDSIQAESSTFDSILFCV</sequence>